<dbReference type="GO" id="GO:0005737">
    <property type="term" value="C:cytoplasm"/>
    <property type="evidence" value="ECO:0007669"/>
    <property type="project" value="TreeGrafter"/>
</dbReference>
<evidence type="ECO:0000256" key="2">
    <source>
        <dbReference type="PIRSR" id="PIRSR016184-1"/>
    </source>
</evidence>
<evidence type="ECO:0000313" key="4">
    <source>
        <dbReference type="Proteomes" id="UP000306223"/>
    </source>
</evidence>
<organism evidence="3 4">
    <name type="scientific">Paracoccus hibiscisoli</name>
    <dbReference type="NCBI Taxonomy" id="2023261"/>
    <lineage>
        <taxon>Bacteria</taxon>
        <taxon>Pseudomonadati</taxon>
        <taxon>Pseudomonadota</taxon>
        <taxon>Alphaproteobacteria</taxon>
        <taxon>Rhodobacterales</taxon>
        <taxon>Paracoccaceae</taxon>
        <taxon>Paracoccus</taxon>
    </lineage>
</organism>
<proteinExistence type="inferred from homology"/>
<accession>A0A4U0QRS0</accession>
<sequence>MLEFHVYDVFTDRAFSGNPLAVVTGADGLSGRQMQTIARQFNLSETIFVMAPRDPAHAARVRIFLPLAEIPFAGHPTIGCALHLSPRDGDLVLEEEAGPVPVTIRDGLAEFAAPVLPECGAAVDPAVAAAGLGLDGAQVGFDRHRPMLAQAGPGFVMVPLRDVAALAQARPHGAAFEALSAGPGKVYCYAPDPDLPPGTGFRARMFAPANGVPEDPATGSATATLAAPLLAAGVLPEGETRLSLRQGIEMGRPARLGLRITVRGGSLAQVCVSGRAVPVAQGRIAVPEDR</sequence>
<comment type="similarity">
    <text evidence="1">Belongs to the PhzF family.</text>
</comment>
<dbReference type="RefSeq" id="WP_136856739.1">
    <property type="nucleotide sequence ID" value="NZ_SUNH01000013.1"/>
</dbReference>
<name>A0A4U0QRS0_9RHOB</name>
<dbReference type="SUPFAM" id="SSF54506">
    <property type="entry name" value="Diaminopimelate epimerase-like"/>
    <property type="match status" value="1"/>
</dbReference>
<keyword evidence="4" id="KW-1185">Reference proteome</keyword>
<evidence type="ECO:0000256" key="1">
    <source>
        <dbReference type="ARBA" id="ARBA00008270"/>
    </source>
</evidence>
<dbReference type="AlphaFoldDB" id="A0A4U0QRS0"/>
<dbReference type="PANTHER" id="PTHR13774">
    <property type="entry name" value="PHENAZINE BIOSYNTHESIS PROTEIN"/>
    <property type="match status" value="1"/>
</dbReference>
<dbReference type="Pfam" id="PF02567">
    <property type="entry name" value="PhzC-PhzF"/>
    <property type="match status" value="1"/>
</dbReference>
<reference evidence="3 4" key="1">
    <citation type="submission" date="2019-04" db="EMBL/GenBank/DDBJ databases">
        <authorList>
            <person name="Li J."/>
        </authorList>
    </citation>
    <scope>NUCLEOTIDE SEQUENCE [LARGE SCALE GENOMIC DNA]</scope>
    <source>
        <strain evidence="3 4">CCTCC AB2016182</strain>
    </source>
</reference>
<dbReference type="EMBL" id="SUNH01000013">
    <property type="protein sequence ID" value="TJZ84270.1"/>
    <property type="molecule type" value="Genomic_DNA"/>
</dbReference>
<comment type="caution">
    <text evidence="3">The sequence shown here is derived from an EMBL/GenBank/DDBJ whole genome shotgun (WGS) entry which is preliminary data.</text>
</comment>
<dbReference type="OrthoDB" id="9788221at2"/>
<feature type="active site" evidence="2">
    <location>
        <position position="45"/>
    </location>
</feature>
<dbReference type="Proteomes" id="UP000306223">
    <property type="component" value="Unassembled WGS sequence"/>
</dbReference>
<dbReference type="NCBIfam" id="TIGR00654">
    <property type="entry name" value="PhzF_family"/>
    <property type="match status" value="1"/>
</dbReference>
<dbReference type="GO" id="GO:0016853">
    <property type="term" value="F:isomerase activity"/>
    <property type="evidence" value="ECO:0007669"/>
    <property type="project" value="TreeGrafter"/>
</dbReference>
<dbReference type="PIRSF" id="PIRSF016184">
    <property type="entry name" value="PhzC_PhzF"/>
    <property type="match status" value="1"/>
</dbReference>
<dbReference type="PANTHER" id="PTHR13774:SF32">
    <property type="entry name" value="ANTISENSE-ENHANCING SEQUENCE 1"/>
    <property type="match status" value="1"/>
</dbReference>
<dbReference type="Gene3D" id="3.10.310.10">
    <property type="entry name" value="Diaminopimelate Epimerase, Chain A, domain 1"/>
    <property type="match status" value="2"/>
</dbReference>
<gene>
    <name evidence="3" type="ORF">FA740_10580</name>
</gene>
<evidence type="ECO:0000313" key="3">
    <source>
        <dbReference type="EMBL" id="TJZ84270.1"/>
    </source>
</evidence>
<dbReference type="InterPro" id="IPR003719">
    <property type="entry name" value="Phenazine_PhzF-like"/>
</dbReference>
<protein>
    <submittedName>
        <fullName evidence="3">PhzF family phenazine biosynthesis protein</fullName>
    </submittedName>
</protein>